<comment type="caution">
    <text evidence="3">The sequence shown here is derived from an EMBL/GenBank/DDBJ whole genome shotgun (WGS) entry which is preliminary data.</text>
</comment>
<dbReference type="InterPro" id="IPR036291">
    <property type="entry name" value="NAD(P)-bd_dom_sf"/>
</dbReference>
<comment type="similarity">
    <text evidence="1">Belongs to the short-chain dehydrogenases/reductases (SDR) family.</text>
</comment>
<dbReference type="Pfam" id="PF13561">
    <property type="entry name" value="adh_short_C2"/>
    <property type="match status" value="1"/>
</dbReference>
<dbReference type="FunFam" id="3.40.50.720:FF:000084">
    <property type="entry name" value="Short-chain dehydrogenase reductase"/>
    <property type="match status" value="1"/>
</dbReference>
<dbReference type="GO" id="GO:0008206">
    <property type="term" value="P:bile acid metabolic process"/>
    <property type="evidence" value="ECO:0007669"/>
    <property type="project" value="UniProtKB-ARBA"/>
</dbReference>
<dbReference type="PRINTS" id="PR00081">
    <property type="entry name" value="GDHRDH"/>
</dbReference>
<dbReference type="PROSITE" id="PS00061">
    <property type="entry name" value="ADH_SHORT"/>
    <property type="match status" value="1"/>
</dbReference>
<evidence type="ECO:0000256" key="1">
    <source>
        <dbReference type="ARBA" id="ARBA00006484"/>
    </source>
</evidence>
<organism evidence="3 4">
    <name type="scientific">Yeguia hominis</name>
    <dbReference type="NCBI Taxonomy" id="2763662"/>
    <lineage>
        <taxon>Bacteria</taxon>
        <taxon>Bacillati</taxon>
        <taxon>Bacillota</taxon>
        <taxon>Clostridia</taxon>
        <taxon>Eubacteriales</taxon>
        <taxon>Yeguiaceae</taxon>
        <taxon>Yeguia</taxon>
    </lineage>
</organism>
<protein>
    <submittedName>
        <fullName evidence="3">Glucose 1-dehydrogenase</fullName>
        <ecNumber evidence="3">1.1.1.47</ecNumber>
    </submittedName>
</protein>
<dbReference type="SUPFAM" id="SSF51735">
    <property type="entry name" value="NAD(P)-binding Rossmann-fold domains"/>
    <property type="match status" value="1"/>
</dbReference>
<dbReference type="PANTHER" id="PTHR42760">
    <property type="entry name" value="SHORT-CHAIN DEHYDROGENASES/REDUCTASES FAMILY MEMBER"/>
    <property type="match status" value="1"/>
</dbReference>
<dbReference type="InterPro" id="IPR020904">
    <property type="entry name" value="Sc_DH/Rdtase_CS"/>
</dbReference>
<evidence type="ECO:0000313" key="4">
    <source>
        <dbReference type="Proteomes" id="UP000651482"/>
    </source>
</evidence>
<gene>
    <name evidence="3" type="ORF">IAG03_07520</name>
</gene>
<evidence type="ECO:0000313" key="3">
    <source>
        <dbReference type="EMBL" id="MBC8533852.1"/>
    </source>
</evidence>
<dbReference type="GO" id="GO:0047936">
    <property type="term" value="F:glucose 1-dehydrogenase [NAD(P)+] activity"/>
    <property type="evidence" value="ECO:0007669"/>
    <property type="project" value="UniProtKB-EC"/>
</dbReference>
<dbReference type="InterPro" id="IPR002347">
    <property type="entry name" value="SDR_fam"/>
</dbReference>
<evidence type="ECO:0000256" key="2">
    <source>
        <dbReference type="ARBA" id="ARBA00023002"/>
    </source>
</evidence>
<dbReference type="EMBL" id="JACRSN010000009">
    <property type="protein sequence ID" value="MBC8533852.1"/>
    <property type="molecule type" value="Genomic_DNA"/>
</dbReference>
<dbReference type="RefSeq" id="WP_249319507.1">
    <property type="nucleotide sequence ID" value="NZ_JACRSN010000009.1"/>
</dbReference>
<dbReference type="PANTHER" id="PTHR42760:SF115">
    <property type="entry name" value="3-OXOACYL-[ACYL-CARRIER-PROTEIN] REDUCTASE FABG"/>
    <property type="match status" value="1"/>
</dbReference>
<reference evidence="3" key="1">
    <citation type="submission" date="2020-08" db="EMBL/GenBank/DDBJ databases">
        <title>Genome public.</title>
        <authorList>
            <person name="Liu C."/>
            <person name="Sun Q."/>
        </authorList>
    </citation>
    <scope>NUCLEOTIDE SEQUENCE</scope>
    <source>
        <strain evidence="3">NSJ-40</strain>
    </source>
</reference>
<dbReference type="PRINTS" id="PR00080">
    <property type="entry name" value="SDRFAMILY"/>
</dbReference>
<name>A0A926HN54_9FIRM</name>
<dbReference type="EC" id="1.1.1.47" evidence="3"/>
<dbReference type="Proteomes" id="UP000651482">
    <property type="component" value="Unassembled WGS sequence"/>
</dbReference>
<proteinExistence type="inferred from homology"/>
<keyword evidence="4" id="KW-1185">Reference proteome</keyword>
<accession>A0A926HN54</accession>
<keyword evidence="2 3" id="KW-0560">Oxidoreductase</keyword>
<dbReference type="AlphaFoldDB" id="A0A926HN54"/>
<sequence>MERIVDKIRLDGKVAVITGGHSGIGRGITEAFAQAGAEIAIVGRRKTIGEAVAQQVSAAYGNRVRFIQADITKPEDRTRLVEDVLQIFGKIDILVNDAGKTIQSKAEEVTYEQWRSIMDLNLDALFFLSQEVGKVMIRQGGGNIVNISSNSDNLVMTPQCQAGYNASKAGVDMVTKCLAYEWAPYHIRVNAIAPGYVQSDILPEGVRPSDGKPFCEVWKEMIPLGRFAKPEEIGAMALYIASDMSPFLTGSVLLIDGGYSLT</sequence>
<dbReference type="Gene3D" id="3.40.50.720">
    <property type="entry name" value="NAD(P)-binding Rossmann-like Domain"/>
    <property type="match status" value="1"/>
</dbReference>
<dbReference type="NCBIfam" id="NF005559">
    <property type="entry name" value="PRK07231.1"/>
    <property type="match status" value="1"/>
</dbReference>